<dbReference type="InterPro" id="IPR010428">
    <property type="entry name" value="Zincin_1"/>
</dbReference>
<dbReference type="Proteomes" id="UP000562984">
    <property type="component" value="Unassembled WGS sequence"/>
</dbReference>
<evidence type="ECO:0000256" key="1">
    <source>
        <dbReference type="SAM" id="MobiDB-lite"/>
    </source>
</evidence>
<dbReference type="EMBL" id="JABEND010000005">
    <property type="protein sequence ID" value="NNG36261.1"/>
    <property type="molecule type" value="Genomic_DNA"/>
</dbReference>
<dbReference type="Gene3D" id="3.30.2010.20">
    <property type="match status" value="1"/>
</dbReference>
<accession>A0A849AAV5</accession>
<comment type="caution">
    <text evidence="2">The sequence shown here is derived from an EMBL/GenBank/DDBJ whole genome shotgun (WGS) entry which is preliminary data.</text>
</comment>
<dbReference type="CDD" id="cd12954">
    <property type="entry name" value="MMP_TTHA0227_like_1"/>
    <property type="match status" value="1"/>
</dbReference>
<dbReference type="AlphaFoldDB" id="A0A849AAV5"/>
<organism evidence="2 3">
    <name type="scientific">Nakamurella aerolata</name>
    <dbReference type="NCBI Taxonomy" id="1656892"/>
    <lineage>
        <taxon>Bacteria</taxon>
        <taxon>Bacillati</taxon>
        <taxon>Actinomycetota</taxon>
        <taxon>Actinomycetes</taxon>
        <taxon>Nakamurellales</taxon>
        <taxon>Nakamurellaceae</taxon>
        <taxon>Nakamurella</taxon>
    </lineage>
</organism>
<sequence length="166" mass="17643">MSEPGQQPNAARPRPTQARPSRARPGRHGRDRHGRGLRGTLLSSEVPAGKSRAAQFDAAVLVAVSEVEGLWGERVAAIEFAVDEVPPLPRGAVAPSADVVLDGAVPLARFVPPGVDRRGRATKARVVVYRRPVESRAVDSAELAELVTEILTEQLNAVLGEPDEPA</sequence>
<name>A0A849AAV5_9ACTN</name>
<feature type="region of interest" description="Disordered" evidence="1">
    <location>
        <begin position="1"/>
        <end position="48"/>
    </location>
</feature>
<dbReference type="SUPFAM" id="SSF55486">
    <property type="entry name" value="Metalloproteases ('zincins'), catalytic domain"/>
    <property type="match status" value="1"/>
</dbReference>
<protein>
    <submittedName>
        <fullName evidence="2">Metallopeptidase family protein</fullName>
    </submittedName>
</protein>
<keyword evidence="3" id="KW-1185">Reference proteome</keyword>
<gene>
    <name evidence="2" type="ORF">HKD39_11150</name>
</gene>
<dbReference type="Pfam" id="PF06262">
    <property type="entry name" value="Zincin_1"/>
    <property type="match status" value="1"/>
</dbReference>
<reference evidence="2 3" key="1">
    <citation type="submission" date="2020-05" db="EMBL/GenBank/DDBJ databases">
        <title>Nakamurella sp. DB0629 isolated from air conditioner.</title>
        <authorList>
            <person name="Kim D.H."/>
            <person name="Kim D.-U."/>
        </authorList>
    </citation>
    <scope>NUCLEOTIDE SEQUENCE [LARGE SCALE GENOMIC DNA]</scope>
    <source>
        <strain evidence="2 3">DB0629</strain>
    </source>
</reference>
<dbReference type="InterPro" id="IPR038555">
    <property type="entry name" value="Zincin_1_sf"/>
</dbReference>
<proteinExistence type="predicted"/>
<evidence type="ECO:0000313" key="3">
    <source>
        <dbReference type="Proteomes" id="UP000562984"/>
    </source>
</evidence>
<feature type="compositionally biased region" description="Basic residues" evidence="1">
    <location>
        <begin position="21"/>
        <end position="36"/>
    </location>
</feature>
<evidence type="ECO:0000313" key="2">
    <source>
        <dbReference type="EMBL" id="NNG36261.1"/>
    </source>
</evidence>
<dbReference type="RefSeq" id="WP_171199926.1">
    <property type="nucleotide sequence ID" value="NZ_JABEND010000005.1"/>
</dbReference>